<name>A0ABQ0K2V3_9BACT</name>
<comment type="caution">
    <text evidence="2">The sequence shown here is derived from an EMBL/GenBank/DDBJ whole genome shotgun (WGS) entry which is preliminary data.</text>
</comment>
<dbReference type="EMBL" id="BAFN01000001">
    <property type="protein sequence ID" value="GAN35110.1"/>
    <property type="molecule type" value="Genomic_DNA"/>
</dbReference>
<reference evidence="3" key="1">
    <citation type="journal article" date="2015" name="Genome Announc.">
        <title>Draft Genome Sequence of an Anaerobic Ammonium-Oxidizing Bacterium, "Candidatus Brocadia sinica".</title>
        <authorList>
            <person name="Oshiki M."/>
            <person name="Shinyako-Hata K."/>
            <person name="Satoh H."/>
            <person name="Okabe S."/>
        </authorList>
    </citation>
    <scope>NUCLEOTIDE SEQUENCE [LARGE SCALE GENOMIC DNA]</scope>
    <source>
        <strain evidence="3">JPN1</strain>
    </source>
</reference>
<keyword evidence="3" id="KW-1185">Reference proteome</keyword>
<dbReference type="InterPro" id="IPR013783">
    <property type="entry name" value="Ig-like_fold"/>
</dbReference>
<evidence type="ECO:0000313" key="3">
    <source>
        <dbReference type="Proteomes" id="UP000032309"/>
    </source>
</evidence>
<feature type="region of interest" description="Disordered" evidence="1">
    <location>
        <begin position="408"/>
        <end position="437"/>
    </location>
</feature>
<proteinExistence type="predicted"/>
<evidence type="ECO:0008006" key="4">
    <source>
        <dbReference type="Google" id="ProtNLM"/>
    </source>
</evidence>
<dbReference type="Pfam" id="PF06739">
    <property type="entry name" value="SBBP"/>
    <property type="match status" value="2"/>
</dbReference>
<evidence type="ECO:0000256" key="1">
    <source>
        <dbReference type="SAM" id="MobiDB-lite"/>
    </source>
</evidence>
<organism evidence="2 3">
    <name type="scientific">Candidatus Brocadia sinica JPN1</name>
    <dbReference type="NCBI Taxonomy" id="1197129"/>
    <lineage>
        <taxon>Bacteria</taxon>
        <taxon>Pseudomonadati</taxon>
        <taxon>Planctomycetota</taxon>
        <taxon>Candidatus Brocadiia</taxon>
        <taxon>Candidatus Brocadiales</taxon>
        <taxon>Candidatus Brocadiaceae</taxon>
        <taxon>Candidatus Brocadia</taxon>
    </lineage>
</organism>
<accession>A0ABQ0K2V3</accession>
<evidence type="ECO:0000313" key="2">
    <source>
        <dbReference type="EMBL" id="GAN35110.1"/>
    </source>
</evidence>
<dbReference type="InterPro" id="IPR010620">
    <property type="entry name" value="SBBP_repeat"/>
</dbReference>
<sequence length="437" mass="44997">MDGSGNAYVSGYTSSMNFPTASAYQGSNAGGDDAFVTKISVSGGALVYSTYLGGSGNDLGIGIAVDSLGNAYVTGYTQSTDFPTASAYQGSNAGTFDAFVTKISASGDNLIYSTYLGGGGNDYGFGMVVDGSGNAYVMGRTDSTDFPTTVSAYQDTNAGSLDAFVTKIRLNATPTANAGTDQTVDELTMVTLDGSGSNDPDGDPLTYTWVQLAGTPVSLNLSNPVHPTFTAPNVPRGGETLTFQLTVSDGCLTSDDSVNITIKDVNHPPVVDAGLDQAVQEGSPVTLDGSNSYDPDSDSLTYSWVQTAGTGVTLSDPVGTQTSFTAPLVGQAGETLTFELTVSDGLSDGTDTVNVIVENVNHCPTADAGDDQTRDEGSQVTLNGIESSDPDSDTLTYTWTQVSGIPVTLSDAHSPNPTFVAPPVSQRRRTGIPARCE</sequence>
<dbReference type="Gene3D" id="2.60.40.10">
    <property type="entry name" value="Immunoglobulins"/>
    <property type="match status" value="3"/>
</dbReference>
<protein>
    <recommendedName>
        <fullName evidence="4">Beta-propeller repeat protein</fullName>
    </recommendedName>
</protein>
<dbReference type="InterPro" id="IPR052918">
    <property type="entry name" value="Motility_Chemotaxis_Reg"/>
</dbReference>
<gene>
    <name evidence="2" type="ORF">BROSI_A3656</name>
</gene>
<dbReference type="Proteomes" id="UP000032309">
    <property type="component" value="Unassembled WGS sequence"/>
</dbReference>
<dbReference type="PANTHER" id="PTHR35580:SF1">
    <property type="entry name" value="PHYTASE-LIKE DOMAIN-CONTAINING PROTEIN"/>
    <property type="match status" value="1"/>
</dbReference>
<dbReference type="PANTHER" id="PTHR35580">
    <property type="entry name" value="CELL SURFACE GLYCOPROTEIN (S-LAYER PROTEIN)-LIKE PROTEIN"/>
    <property type="match status" value="1"/>
</dbReference>
<dbReference type="Pfam" id="PF22352">
    <property type="entry name" value="K319L-like_PKD"/>
    <property type="match status" value="3"/>
</dbReference>